<feature type="binding site" evidence="5">
    <location>
        <begin position="213"/>
        <end position="218"/>
    </location>
    <ligand>
        <name>NAD(+)</name>
        <dbReference type="ChEBI" id="CHEBI:57540"/>
    </ligand>
</feature>
<dbReference type="Gene3D" id="3.40.50.1480">
    <property type="entry name" value="Adenosylhomocysteinase-like"/>
    <property type="match status" value="1"/>
</dbReference>
<feature type="binding site" evidence="7">
    <location>
        <position position="346"/>
    </location>
    <ligand>
        <name>NAD(+)</name>
        <dbReference type="ChEBI" id="CHEBI:57540"/>
    </ligand>
</feature>
<dbReference type="GO" id="GO:0033353">
    <property type="term" value="P:S-adenosylmethionine cycle"/>
    <property type="evidence" value="ECO:0007669"/>
    <property type="project" value="TreeGrafter"/>
</dbReference>
<feature type="binding site" evidence="5">
    <location>
        <position position="271"/>
    </location>
    <ligand>
        <name>NAD(+)</name>
        <dbReference type="ChEBI" id="CHEBI:57540"/>
    </ligand>
</feature>
<evidence type="ECO:0000256" key="7">
    <source>
        <dbReference type="PIRSR" id="PIRSR001109-2"/>
    </source>
</evidence>
<feature type="binding site" evidence="5 6">
    <location>
        <position position="124"/>
    </location>
    <ligand>
        <name>substrate</name>
    </ligand>
</feature>
<dbReference type="PANTHER" id="PTHR23420">
    <property type="entry name" value="ADENOSYLHOMOCYSTEINASE"/>
    <property type="match status" value="1"/>
</dbReference>
<evidence type="ECO:0000256" key="8">
    <source>
        <dbReference type="RuleBase" id="RU004166"/>
    </source>
</evidence>
<dbReference type="InterPro" id="IPR042172">
    <property type="entry name" value="Adenosylhomocyst_ase-like_sf"/>
</dbReference>
<accession>A0A7J3JQ97</accession>
<comment type="function">
    <text evidence="5">May play a key role in the regulation of the intracellular concentration of adenosylhomocysteine.</text>
</comment>
<dbReference type="Pfam" id="PF05221">
    <property type="entry name" value="AdoHcyase"/>
    <property type="match status" value="2"/>
</dbReference>
<dbReference type="SMART" id="SM00996">
    <property type="entry name" value="AdoHcyase"/>
    <property type="match status" value="1"/>
</dbReference>
<feature type="binding site" evidence="5 6">
    <location>
        <position position="53"/>
    </location>
    <ligand>
        <name>substrate</name>
    </ligand>
</feature>
<comment type="pathway">
    <text evidence="5">Amino-acid biosynthesis; L-homocysteine biosynthesis; L-homocysteine from S-adenosyl-L-homocysteine: step 1/1.</text>
</comment>
<dbReference type="SUPFAM" id="SSF52283">
    <property type="entry name" value="Formate/glycerate dehydrogenase catalytic domain-like"/>
    <property type="match status" value="1"/>
</dbReference>
<feature type="binding site" evidence="5 6">
    <location>
        <position position="179"/>
    </location>
    <ligand>
        <name>substrate</name>
    </ligand>
</feature>
<keyword evidence="5" id="KW-0963">Cytoplasm</keyword>
<keyword evidence="4 5" id="KW-0520">NAD</keyword>
<keyword evidence="2 5" id="KW-0554">One-carbon metabolism</keyword>
<dbReference type="CDD" id="cd00401">
    <property type="entry name" value="SAHH"/>
    <property type="match status" value="1"/>
</dbReference>
<organism evidence="11">
    <name type="scientific">Ignisphaera aggregans</name>
    <dbReference type="NCBI Taxonomy" id="334771"/>
    <lineage>
        <taxon>Archaea</taxon>
        <taxon>Thermoproteota</taxon>
        <taxon>Thermoprotei</taxon>
        <taxon>Desulfurococcales</taxon>
        <taxon>Desulfurococcaceae</taxon>
        <taxon>Ignisphaera</taxon>
    </lineage>
</organism>
<dbReference type="Gene3D" id="3.40.50.720">
    <property type="entry name" value="NAD(P)-binding Rossmann-like Domain"/>
    <property type="match status" value="1"/>
</dbReference>
<dbReference type="AlphaFoldDB" id="A0A7J3JQ97"/>
<dbReference type="InterPro" id="IPR036291">
    <property type="entry name" value="NAD(P)-bd_dom_sf"/>
</dbReference>
<keyword evidence="3 5" id="KW-0378">Hydrolase</keyword>
<name>A0A7J3JQ97_9CREN</name>
<evidence type="ECO:0000313" key="11">
    <source>
        <dbReference type="EMBL" id="HGQ18105.1"/>
    </source>
</evidence>
<feature type="binding site" evidence="5 7">
    <location>
        <begin position="292"/>
        <end position="294"/>
    </location>
    <ligand>
        <name>NAD(+)</name>
        <dbReference type="ChEBI" id="CHEBI:57540"/>
    </ligand>
</feature>
<evidence type="ECO:0000256" key="3">
    <source>
        <dbReference type="ARBA" id="ARBA00022801"/>
    </source>
</evidence>
<evidence type="ECO:0000256" key="4">
    <source>
        <dbReference type="ARBA" id="ARBA00023027"/>
    </source>
</evidence>
<feature type="binding site" evidence="5 7">
    <location>
        <begin position="150"/>
        <end position="152"/>
    </location>
    <ligand>
        <name>NAD(+)</name>
        <dbReference type="ChEBI" id="CHEBI:57540"/>
    </ligand>
</feature>
<dbReference type="PROSITE" id="PS00739">
    <property type="entry name" value="ADOHCYASE_2"/>
    <property type="match status" value="1"/>
</dbReference>
<dbReference type="GO" id="GO:0006730">
    <property type="term" value="P:one-carbon metabolic process"/>
    <property type="evidence" value="ECO:0007669"/>
    <property type="project" value="UniProtKB-UniRule"/>
</dbReference>
<gene>
    <name evidence="5" type="primary">ahcY</name>
    <name evidence="10" type="ORF">ENT87_08190</name>
    <name evidence="11" type="ORF">ENU30_03910</name>
</gene>
<protein>
    <recommendedName>
        <fullName evidence="5">Adenosylhomocysteinase</fullName>
        <ecNumber evidence="5">3.13.2.1</ecNumber>
    </recommendedName>
    <alternativeName>
        <fullName evidence="5">S-adenosyl-L-homocysteine hydrolase</fullName>
        <shortName evidence="5">AdoHcyase</shortName>
    </alternativeName>
</protein>
<comment type="caution">
    <text evidence="11">The sequence shown here is derived from an EMBL/GenBank/DDBJ whole genome shotgun (WGS) entry which is preliminary data.</text>
</comment>
<proteinExistence type="inferred from homology"/>
<dbReference type="PROSITE" id="PS00738">
    <property type="entry name" value="ADOHCYASE_1"/>
    <property type="match status" value="1"/>
</dbReference>
<sequence>MEFKVRDTTLAERGYIQIEWASKHMPVVNLIGDEFERYKPLSGIRIAAVLHVTKETAVLIKTLMRGGAEVWLAASNPMSTQDDVAAALALDGVHVFAWRGETQEEYFWAINKVVECEPHVVIDDGGDLHVHLNVQRADIAAKVYGGTEETTTGVLRLKAMERDGVLKYPVIAVNNALTKYLFDNRYGTGQSTVDGVLRATNMLLAGKNIVVAGYGWVGRGIAWRIRGMGARVIITEVNPIRALEAIMDGFEVMKMDKAAEIGDVFITATGNINVITKSHYLRMKDGAVLANAGHFDVEVSVRDLEDIAISKRELRECITEYTLPNNKRLYLLGKGRLVNLVCAEGHPSEVMDMSFANQALSVRYIVEKYGSLNKKVYDVPRELDMEVAELKLRTMGIEIDRLTESQRKYIESWTL</sequence>
<feature type="domain" description="S-adenosyl-L-homocysteine hydrolase NAD binding" evidence="9">
    <location>
        <begin position="184"/>
        <end position="345"/>
    </location>
</feature>
<dbReference type="SUPFAM" id="SSF51735">
    <property type="entry name" value="NAD(P)-binding Rossmann-fold domains"/>
    <property type="match status" value="1"/>
</dbReference>
<dbReference type="GO" id="GO:0005829">
    <property type="term" value="C:cytosol"/>
    <property type="evidence" value="ECO:0007669"/>
    <property type="project" value="TreeGrafter"/>
</dbReference>
<feature type="binding site" evidence="7">
    <location>
        <begin position="215"/>
        <end position="220"/>
    </location>
    <ligand>
        <name>NAD(+)</name>
        <dbReference type="ChEBI" id="CHEBI:57540"/>
    </ligand>
</feature>
<comment type="subcellular location">
    <subcellularLocation>
        <location evidence="5">Cytoplasm</location>
    </subcellularLocation>
</comment>
<dbReference type="InterPro" id="IPR015878">
    <property type="entry name" value="Ado_hCys_hydrolase_NAD-bd"/>
</dbReference>
<dbReference type="FunFam" id="3.40.50.720:FF:000004">
    <property type="entry name" value="Adenosylhomocysteinase"/>
    <property type="match status" value="1"/>
</dbReference>
<evidence type="ECO:0000313" key="10">
    <source>
        <dbReference type="EMBL" id="HGN37506.1"/>
    </source>
</evidence>
<dbReference type="GO" id="GO:0071269">
    <property type="term" value="P:L-homocysteine biosynthetic process"/>
    <property type="evidence" value="ECO:0007669"/>
    <property type="project" value="UniProtKB-UniRule"/>
</dbReference>
<dbReference type="PANTHER" id="PTHR23420:SF0">
    <property type="entry name" value="ADENOSYLHOMOCYSTEINASE"/>
    <property type="match status" value="1"/>
</dbReference>
<comment type="cofactor">
    <cofactor evidence="5 7">
        <name>NAD(+)</name>
        <dbReference type="ChEBI" id="CHEBI:57540"/>
    </cofactor>
    <text evidence="5 7">Binds 1 NAD(+) per subunit.</text>
</comment>
<evidence type="ECO:0000256" key="6">
    <source>
        <dbReference type="PIRSR" id="PIRSR001109-1"/>
    </source>
</evidence>
<evidence type="ECO:0000256" key="2">
    <source>
        <dbReference type="ARBA" id="ARBA00022563"/>
    </source>
</evidence>
<feature type="binding site" evidence="5 7">
    <location>
        <position position="236"/>
    </location>
    <ligand>
        <name>NAD(+)</name>
        <dbReference type="ChEBI" id="CHEBI:57540"/>
    </ligand>
</feature>
<dbReference type="InterPro" id="IPR000043">
    <property type="entry name" value="Adenosylhomocysteinase-like"/>
</dbReference>
<dbReference type="EC" id="3.13.2.1" evidence="5"/>
<dbReference type="SMART" id="SM00997">
    <property type="entry name" value="AdoHcyase_NAD"/>
    <property type="match status" value="1"/>
</dbReference>
<comment type="similarity">
    <text evidence="1 5 8">Belongs to the adenosylhomocysteinase family.</text>
</comment>
<dbReference type="NCBIfam" id="TIGR00936">
    <property type="entry name" value="ahcY"/>
    <property type="match status" value="1"/>
</dbReference>
<feature type="binding site" evidence="5 7">
    <location>
        <position position="339"/>
    </location>
    <ligand>
        <name>NAD(+)</name>
        <dbReference type="ChEBI" id="CHEBI:57540"/>
    </ligand>
</feature>
<dbReference type="InterPro" id="IPR020082">
    <property type="entry name" value="S-Ado-L-homoCys_hydrolase_CS"/>
</dbReference>
<dbReference type="PIRSF" id="PIRSF001109">
    <property type="entry name" value="Ad_hcy_hydrolase"/>
    <property type="match status" value="1"/>
</dbReference>
<feature type="binding site" evidence="5 6">
    <location>
        <position position="149"/>
    </location>
    <ligand>
        <name>substrate</name>
    </ligand>
</feature>
<reference evidence="11" key="1">
    <citation type="journal article" date="2020" name="mSystems">
        <title>Genome- and Community-Level Interaction Insights into Carbon Utilization and Element Cycling Functions of Hydrothermarchaeota in Hydrothermal Sediment.</title>
        <authorList>
            <person name="Zhou Z."/>
            <person name="Liu Y."/>
            <person name="Xu W."/>
            <person name="Pan J."/>
            <person name="Luo Z.H."/>
            <person name="Li M."/>
        </authorList>
    </citation>
    <scope>NUCLEOTIDE SEQUENCE [LARGE SCALE GENOMIC DNA]</scope>
    <source>
        <strain evidence="10">SpSt-618</strain>
        <strain evidence="11">SpSt-657</strain>
    </source>
</reference>
<evidence type="ECO:0000259" key="9">
    <source>
        <dbReference type="SMART" id="SM00997"/>
    </source>
</evidence>
<feature type="binding site" evidence="5 6">
    <location>
        <position position="183"/>
    </location>
    <ligand>
        <name>substrate</name>
    </ligand>
</feature>
<comment type="catalytic activity">
    <reaction evidence="5">
        <text>S-adenosyl-L-homocysteine + H2O = L-homocysteine + adenosine</text>
        <dbReference type="Rhea" id="RHEA:21708"/>
        <dbReference type="ChEBI" id="CHEBI:15377"/>
        <dbReference type="ChEBI" id="CHEBI:16335"/>
        <dbReference type="ChEBI" id="CHEBI:57856"/>
        <dbReference type="ChEBI" id="CHEBI:58199"/>
        <dbReference type="EC" id="3.13.2.1"/>
    </reaction>
</comment>
<dbReference type="HAMAP" id="MF_00563">
    <property type="entry name" value="AdoHcyase"/>
    <property type="match status" value="1"/>
</dbReference>
<evidence type="ECO:0000256" key="1">
    <source>
        <dbReference type="ARBA" id="ARBA00007122"/>
    </source>
</evidence>
<dbReference type="EMBL" id="DTBZ01000076">
    <property type="protein sequence ID" value="HGQ18105.1"/>
    <property type="molecule type" value="Genomic_DNA"/>
</dbReference>
<dbReference type="NCBIfam" id="NF004005">
    <property type="entry name" value="PRK05476.2-3"/>
    <property type="match status" value="1"/>
</dbReference>
<dbReference type="GO" id="GO:0004013">
    <property type="term" value="F:adenosylhomocysteinase activity"/>
    <property type="evidence" value="ECO:0007669"/>
    <property type="project" value="UniProtKB-UniRule"/>
</dbReference>
<dbReference type="UniPathway" id="UPA00314">
    <property type="reaction ID" value="UER00076"/>
</dbReference>
<feature type="binding site" evidence="5">
    <location>
        <position position="184"/>
    </location>
    <ligand>
        <name>NAD(+)</name>
        <dbReference type="ChEBI" id="CHEBI:57540"/>
    </ligand>
</feature>
<dbReference type="Pfam" id="PF00670">
    <property type="entry name" value="AdoHcyase_NAD"/>
    <property type="match status" value="1"/>
</dbReference>
<dbReference type="EMBL" id="DTAI01000243">
    <property type="protein sequence ID" value="HGN37506.1"/>
    <property type="molecule type" value="Genomic_DNA"/>
</dbReference>
<evidence type="ECO:0000256" key="5">
    <source>
        <dbReference type="HAMAP-Rule" id="MF_00563"/>
    </source>
</evidence>